<name>A0A9D8KG70_9DELT</name>
<dbReference type="InterPro" id="IPR051685">
    <property type="entry name" value="Ycf3/AcsC/BcsC/TPR_MFPF"/>
</dbReference>
<dbReference type="SUPFAM" id="SSF48452">
    <property type="entry name" value="TPR-like"/>
    <property type="match status" value="1"/>
</dbReference>
<keyword evidence="2 3" id="KW-0802">TPR repeat</keyword>
<proteinExistence type="predicted"/>
<dbReference type="InterPro" id="IPR019734">
    <property type="entry name" value="TPR_rpt"/>
</dbReference>
<keyword evidence="1" id="KW-0677">Repeat</keyword>
<feature type="signal peptide" evidence="4">
    <location>
        <begin position="1"/>
        <end position="24"/>
    </location>
</feature>
<dbReference type="Proteomes" id="UP000809273">
    <property type="component" value="Unassembled WGS sequence"/>
</dbReference>
<reference evidence="5" key="2">
    <citation type="submission" date="2021-01" db="EMBL/GenBank/DDBJ databases">
        <authorList>
            <person name="Hahn C.R."/>
            <person name="Youssef N.H."/>
            <person name="Elshahed M."/>
        </authorList>
    </citation>
    <scope>NUCLEOTIDE SEQUENCE</scope>
    <source>
        <strain evidence="5">Zod_Metabat.24</strain>
    </source>
</reference>
<evidence type="ECO:0000256" key="4">
    <source>
        <dbReference type="SAM" id="SignalP"/>
    </source>
</evidence>
<organism evidence="5 6">
    <name type="scientific">Candidatus Zymogenus saltonus</name>
    <dbReference type="NCBI Taxonomy" id="2844893"/>
    <lineage>
        <taxon>Bacteria</taxon>
        <taxon>Deltaproteobacteria</taxon>
        <taxon>Candidatus Zymogenia</taxon>
        <taxon>Candidatus Zymogeniales</taxon>
        <taxon>Candidatus Zymogenaceae</taxon>
        <taxon>Candidatus Zymogenus</taxon>
    </lineage>
</organism>
<sequence length="125" mass="14338">MKLLRTKSLIVILSLFLFIIPAHASELSKLIEKADAAFHADDYKTAAELYTKAIKIDSSDYMAWLNLGFSLAELERYDESLKCYEKAVKLGTLFRETSPIKGESQKWYLEGVKYENTNTKKALEY</sequence>
<dbReference type="SMART" id="SM00028">
    <property type="entry name" value="TPR"/>
    <property type="match status" value="2"/>
</dbReference>
<dbReference type="Gene3D" id="1.25.40.10">
    <property type="entry name" value="Tetratricopeptide repeat domain"/>
    <property type="match status" value="1"/>
</dbReference>
<protein>
    <submittedName>
        <fullName evidence="5">Tetratricopeptide repeat protein</fullName>
    </submittedName>
</protein>
<dbReference type="EMBL" id="JAFGIX010000053">
    <property type="protein sequence ID" value="MBN1573583.1"/>
    <property type="molecule type" value="Genomic_DNA"/>
</dbReference>
<evidence type="ECO:0000256" key="1">
    <source>
        <dbReference type="ARBA" id="ARBA00022737"/>
    </source>
</evidence>
<feature type="chain" id="PRO_5039373216" evidence="4">
    <location>
        <begin position="25"/>
        <end position="125"/>
    </location>
</feature>
<evidence type="ECO:0000256" key="2">
    <source>
        <dbReference type="ARBA" id="ARBA00022803"/>
    </source>
</evidence>
<feature type="repeat" description="TPR" evidence="3">
    <location>
        <begin position="61"/>
        <end position="94"/>
    </location>
</feature>
<comment type="caution">
    <text evidence="5">The sequence shown here is derived from an EMBL/GenBank/DDBJ whole genome shotgun (WGS) entry which is preliminary data.</text>
</comment>
<dbReference type="AlphaFoldDB" id="A0A9D8KG70"/>
<dbReference type="PANTHER" id="PTHR44943:SF4">
    <property type="entry name" value="TPR REPEAT-CONTAINING PROTEIN MJ0798"/>
    <property type="match status" value="1"/>
</dbReference>
<dbReference type="PROSITE" id="PS50005">
    <property type="entry name" value="TPR"/>
    <property type="match status" value="1"/>
</dbReference>
<evidence type="ECO:0000313" key="5">
    <source>
        <dbReference type="EMBL" id="MBN1573583.1"/>
    </source>
</evidence>
<dbReference type="InterPro" id="IPR011990">
    <property type="entry name" value="TPR-like_helical_dom_sf"/>
</dbReference>
<accession>A0A9D8KG70</accession>
<dbReference type="Pfam" id="PF13181">
    <property type="entry name" value="TPR_8"/>
    <property type="match status" value="1"/>
</dbReference>
<evidence type="ECO:0000256" key="3">
    <source>
        <dbReference type="PROSITE-ProRule" id="PRU00339"/>
    </source>
</evidence>
<keyword evidence="4" id="KW-0732">Signal</keyword>
<dbReference type="PANTHER" id="PTHR44943">
    <property type="entry name" value="CELLULOSE SYNTHASE OPERON PROTEIN C"/>
    <property type="match status" value="1"/>
</dbReference>
<gene>
    <name evidence="5" type="ORF">JW984_10345</name>
</gene>
<reference evidence="5" key="1">
    <citation type="journal article" date="2021" name="Environ. Microbiol.">
        <title>Genomic characterization of three novel Desulfobacterota classes expand the metabolic and phylogenetic diversity of the phylum.</title>
        <authorList>
            <person name="Murphy C.L."/>
            <person name="Biggerstaff J."/>
            <person name="Eichhorn A."/>
            <person name="Ewing E."/>
            <person name="Shahan R."/>
            <person name="Soriano D."/>
            <person name="Stewart S."/>
            <person name="VanMol K."/>
            <person name="Walker R."/>
            <person name="Walters P."/>
            <person name="Elshahed M.S."/>
            <person name="Youssef N.H."/>
        </authorList>
    </citation>
    <scope>NUCLEOTIDE SEQUENCE</scope>
    <source>
        <strain evidence="5">Zod_Metabat.24</strain>
    </source>
</reference>
<dbReference type="Pfam" id="PF00515">
    <property type="entry name" value="TPR_1"/>
    <property type="match status" value="1"/>
</dbReference>
<evidence type="ECO:0000313" key="6">
    <source>
        <dbReference type="Proteomes" id="UP000809273"/>
    </source>
</evidence>